<feature type="transmembrane region" description="Helical" evidence="1">
    <location>
        <begin position="50"/>
        <end position="79"/>
    </location>
</feature>
<evidence type="ECO:0000256" key="1">
    <source>
        <dbReference type="SAM" id="Phobius"/>
    </source>
</evidence>
<sequence length="205" mass="22872">MFGDWSDVVHVFIALLFAGATVKLMDDALDADYDLCRGKRTLAARLGRACLPYSLVCFAIAMMANAQVSLAVFLSSYAVGMFTRMDERLPSRLPAYMEIVMAVVLCVMLVGWRDALWGVGMMSFIDWLDDVMDRKKDLESGQVNVVVRFGMGEVLFAILIVFCLAIYAQVSWTLIALIALVVLNIVFDLTTTKLVMTEYEGMDDF</sequence>
<evidence type="ECO:0008006" key="4">
    <source>
        <dbReference type="Google" id="ProtNLM"/>
    </source>
</evidence>
<feature type="transmembrane region" description="Helical" evidence="1">
    <location>
        <begin position="99"/>
        <end position="125"/>
    </location>
</feature>
<organism evidence="2 3">
    <name type="scientific">Alicyclobacillus dauci</name>
    <dbReference type="NCBI Taxonomy" id="1475485"/>
    <lineage>
        <taxon>Bacteria</taxon>
        <taxon>Bacillati</taxon>
        <taxon>Bacillota</taxon>
        <taxon>Bacilli</taxon>
        <taxon>Bacillales</taxon>
        <taxon>Alicyclobacillaceae</taxon>
        <taxon>Alicyclobacillus</taxon>
    </lineage>
</organism>
<accession>A0ABY6YYG8</accession>
<evidence type="ECO:0000313" key="2">
    <source>
        <dbReference type="EMBL" id="WAH35313.1"/>
    </source>
</evidence>
<name>A0ABY6YYG8_9BACL</name>
<proteinExistence type="predicted"/>
<keyword evidence="1" id="KW-0472">Membrane</keyword>
<reference evidence="2" key="1">
    <citation type="submission" date="2022-08" db="EMBL/GenBank/DDBJ databases">
        <title>Alicyclobacillus dauci DSM2870, complete genome.</title>
        <authorList>
            <person name="Wang Q."/>
            <person name="Cai R."/>
            <person name="Wang Z."/>
        </authorList>
    </citation>
    <scope>NUCLEOTIDE SEQUENCE</scope>
    <source>
        <strain evidence="2">DSM 28700</strain>
    </source>
</reference>
<evidence type="ECO:0000313" key="3">
    <source>
        <dbReference type="Proteomes" id="UP001164803"/>
    </source>
</evidence>
<dbReference type="Proteomes" id="UP001164803">
    <property type="component" value="Chromosome"/>
</dbReference>
<keyword evidence="1" id="KW-0812">Transmembrane</keyword>
<feature type="transmembrane region" description="Helical" evidence="1">
    <location>
        <begin position="145"/>
        <end position="168"/>
    </location>
</feature>
<dbReference type="EMBL" id="CP104064">
    <property type="protein sequence ID" value="WAH35313.1"/>
    <property type="molecule type" value="Genomic_DNA"/>
</dbReference>
<gene>
    <name evidence="2" type="ORF">NZD86_13455</name>
</gene>
<feature type="transmembrane region" description="Helical" evidence="1">
    <location>
        <begin position="174"/>
        <end position="196"/>
    </location>
</feature>
<keyword evidence="3" id="KW-1185">Reference proteome</keyword>
<dbReference type="RefSeq" id="WP_268042427.1">
    <property type="nucleotide sequence ID" value="NZ_CP104064.1"/>
</dbReference>
<keyword evidence="1" id="KW-1133">Transmembrane helix</keyword>
<protein>
    <recommendedName>
        <fullName evidence="4">CDP-alcohol phosphatidyltransferase family protein</fullName>
    </recommendedName>
</protein>